<dbReference type="SUPFAM" id="SSF53448">
    <property type="entry name" value="Nucleotide-diphospho-sugar transferases"/>
    <property type="match status" value="1"/>
</dbReference>
<keyword evidence="4" id="KW-1185">Reference proteome</keyword>
<reference evidence="3 4" key="1">
    <citation type="submission" date="2020-05" db="EMBL/GenBank/DDBJ databases">
        <title>Complete genome sequence of Deefgea sp. D17.</title>
        <authorList>
            <person name="Bae J.-W."/>
            <person name="Han J.E."/>
        </authorList>
    </citation>
    <scope>NUCLEOTIDE SEQUENCE [LARGE SCALE GENOMIC DNA]</scope>
    <source>
        <strain evidence="3 4">D17</strain>
    </source>
</reference>
<dbReference type="Gene3D" id="3.90.550.10">
    <property type="entry name" value="Spore Coat Polysaccharide Biosynthesis Protein SpsA, Chain A"/>
    <property type="match status" value="1"/>
</dbReference>
<dbReference type="PANTHER" id="PTHR43685">
    <property type="entry name" value="GLYCOSYLTRANSFERASE"/>
    <property type="match status" value="1"/>
</dbReference>
<feature type="transmembrane region" description="Helical" evidence="1">
    <location>
        <begin position="288"/>
        <end position="307"/>
    </location>
</feature>
<dbReference type="Proteomes" id="UP000504844">
    <property type="component" value="Chromosome"/>
</dbReference>
<evidence type="ECO:0000313" key="4">
    <source>
        <dbReference type="Proteomes" id="UP000504844"/>
    </source>
</evidence>
<keyword evidence="1" id="KW-0812">Transmembrane</keyword>
<evidence type="ECO:0000256" key="1">
    <source>
        <dbReference type="SAM" id="Phobius"/>
    </source>
</evidence>
<keyword evidence="3" id="KW-0808">Transferase</keyword>
<keyword evidence="1" id="KW-0472">Membrane</keyword>
<keyword evidence="1" id="KW-1133">Transmembrane helix</keyword>
<dbReference type="InterPro" id="IPR001173">
    <property type="entry name" value="Glyco_trans_2-like"/>
</dbReference>
<proteinExistence type="predicted"/>
<sequence length="329" mass="37541">MMNQPPLISVVVIGHNEGQRLIRCLTSVRECSYPNIELLYIDSHSSDDSVAQAANLSDSVYLASQKGAAAARNVGLAHAQGDWIMFLDGDTILAPLFLSQALADLQADTQLACAWGHRVEKDPQQSIYVRVLDLDWRYPPGETAFCGGDALFRREALLQVEGFNARLLAGEEPEICFWLRKKGWKIMHLDLAMTQHDLAITQFKQYWQRTCRAGYAYAAVSAMTQDFWIQEVRHNYRQSSILLSLMLIFMLGAIWQPLLSAAALLTLTLLMLRSSWRARWRSPHWHNLLLYGVHSWFAQIPITMGIWRCKRDRAAKRRASFGNYKEVKK</sequence>
<dbReference type="InterPro" id="IPR029044">
    <property type="entry name" value="Nucleotide-diphossugar_trans"/>
</dbReference>
<evidence type="ECO:0000313" key="3">
    <source>
        <dbReference type="EMBL" id="QKJ67718.1"/>
    </source>
</evidence>
<dbReference type="RefSeq" id="WP_173534219.1">
    <property type="nucleotide sequence ID" value="NZ_CP054143.1"/>
</dbReference>
<organism evidence="3 4">
    <name type="scientific">Deefgea piscis</name>
    <dbReference type="NCBI Taxonomy" id="2739061"/>
    <lineage>
        <taxon>Bacteria</taxon>
        <taxon>Pseudomonadati</taxon>
        <taxon>Pseudomonadota</taxon>
        <taxon>Betaproteobacteria</taxon>
        <taxon>Neisseriales</taxon>
        <taxon>Chitinibacteraceae</taxon>
        <taxon>Deefgea</taxon>
    </lineage>
</organism>
<protein>
    <submittedName>
        <fullName evidence="3">Glycosyltransferase family 2 protein</fullName>
    </submittedName>
</protein>
<evidence type="ECO:0000259" key="2">
    <source>
        <dbReference type="Pfam" id="PF00535"/>
    </source>
</evidence>
<feature type="transmembrane region" description="Helical" evidence="1">
    <location>
        <begin position="241"/>
        <end position="268"/>
    </location>
</feature>
<dbReference type="KEGG" id="dee:HQN60_13885"/>
<dbReference type="AlphaFoldDB" id="A0A6M8SUF6"/>
<dbReference type="InterPro" id="IPR050834">
    <property type="entry name" value="Glycosyltransf_2"/>
</dbReference>
<accession>A0A6M8SUF6</accession>
<dbReference type="CDD" id="cd00761">
    <property type="entry name" value="Glyco_tranf_GTA_type"/>
    <property type="match status" value="1"/>
</dbReference>
<dbReference type="Pfam" id="PF00535">
    <property type="entry name" value="Glycos_transf_2"/>
    <property type="match status" value="1"/>
</dbReference>
<gene>
    <name evidence="3" type="ORF">HQN60_13885</name>
</gene>
<feature type="domain" description="Glycosyltransferase 2-like" evidence="2">
    <location>
        <begin position="9"/>
        <end position="156"/>
    </location>
</feature>
<dbReference type="EMBL" id="CP054143">
    <property type="protein sequence ID" value="QKJ67718.1"/>
    <property type="molecule type" value="Genomic_DNA"/>
</dbReference>
<dbReference type="PANTHER" id="PTHR43685:SF2">
    <property type="entry name" value="GLYCOSYLTRANSFERASE 2-LIKE DOMAIN-CONTAINING PROTEIN"/>
    <property type="match status" value="1"/>
</dbReference>
<name>A0A6M8SUF6_9NEIS</name>
<dbReference type="GO" id="GO:0016740">
    <property type="term" value="F:transferase activity"/>
    <property type="evidence" value="ECO:0007669"/>
    <property type="project" value="UniProtKB-KW"/>
</dbReference>